<accession>S7XIU7</accession>
<reference evidence="1 2" key="1">
    <citation type="submission" date="2013-06" db="EMBL/GenBank/DDBJ databases">
        <title>Genome sequencing of Streptococcus mitis strains.</title>
        <authorList>
            <person name="Ikryannikova L.N."/>
            <person name="Ilina E.N."/>
            <person name="Kostryukova E.S."/>
            <person name="Semashko T.A."/>
            <person name="Savinova T.A."/>
            <person name="Karpova I.Y."/>
            <person name="Larin A.K."/>
            <person name="Ischenko D.S."/>
            <person name="Dubovickaya V.A."/>
            <person name="Sidorenko S.V."/>
            <person name="Govorun V.M."/>
        </authorList>
    </citation>
    <scope>NUCLEOTIDE SEQUENCE [LARGE SCALE GENOMIC DNA]</scope>
    <source>
        <strain evidence="1 2">29/42</strain>
    </source>
</reference>
<dbReference type="AlphaFoldDB" id="S7XIU7"/>
<gene>
    <name evidence="1" type="ORF">M060_03855</name>
</gene>
<name>S7XIU7_STRMT</name>
<organism evidence="1 2">
    <name type="scientific">Streptococcus mitis 29/42</name>
    <dbReference type="NCBI Taxonomy" id="1340486"/>
    <lineage>
        <taxon>Bacteria</taxon>
        <taxon>Bacillati</taxon>
        <taxon>Bacillota</taxon>
        <taxon>Bacilli</taxon>
        <taxon>Lactobacillales</taxon>
        <taxon>Streptococcaceae</taxon>
        <taxon>Streptococcus</taxon>
        <taxon>Streptococcus mitis group</taxon>
    </lineage>
</organism>
<dbReference type="Proteomes" id="UP000014973">
    <property type="component" value="Unassembled WGS sequence"/>
</dbReference>
<dbReference type="EMBL" id="ATAB01000004">
    <property type="protein sequence ID" value="EPR95511.1"/>
    <property type="molecule type" value="Genomic_DNA"/>
</dbReference>
<comment type="caution">
    <text evidence="1">The sequence shown here is derived from an EMBL/GenBank/DDBJ whole genome shotgun (WGS) entry which is preliminary data.</text>
</comment>
<proteinExistence type="predicted"/>
<evidence type="ECO:0000313" key="2">
    <source>
        <dbReference type="Proteomes" id="UP000014973"/>
    </source>
</evidence>
<protein>
    <submittedName>
        <fullName evidence="1">Uncharacterized protein</fullName>
    </submittedName>
</protein>
<sequence length="46" mass="5111">MTCKLLIDSITLLYHILEEKGGMSVFAIGRVMDFEAKHAIIKGADM</sequence>
<evidence type="ECO:0000313" key="1">
    <source>
        <dbReference type="EMBL" id="EPR95511.1"/>
    </source>
</evidence>